<evidence type="ECO:0000313" key="2">
    <source>
        <dbReference type="EMBL" id="KAJ8031211.1"/>
    </source>
</evidence>
<keyword evidence="1" id="KW-1133">Transmembrane helix</keyword>
<gene>
    <name evidence="2" type="ORF">HOLleu_27868</name>
</gene>
<reference evidence="2" key="1">
    <citation type="submission" date="2021-10" db="EMBL/GenBank/DDBJ databases">
        <title>Tropical sea cucumber genome reveals ecological adaptation and Cuvierian tubules defense mechanism.</title>
        <authorList>
            <person name="Chen T."/>
        </authorList>
    </citation>
    <scope>NUCLEOTIDE SEQUENCE</scope>
    <source>
        <strain evidence="2">Nanhai2018</strain>
        <tissue evidence="2">Muscle</tissue>
    </source>
</reference>
<name>A0A9Q1BR12_HOLLE</name>
<organism evidence="2 3">
    <name type="scientific">Holothuria leucospilota</name>
    <name type="common">Black long sea cucumber</name>
    <name type="synonym">Mertensiothuria leucospilota</name>
    <dbReference type="NCBI Taxonomy" id="206669"/>
    <lineage>
        <taxon>Eukaryota</taxon>
        <taxon>Metazoa</taxon>
        <taxon>Echinodermata</taxon>
        <taxon>Eleutherozoa</taxon>
        <taxon>Echinozoa</taxon>
        <taxon>Holothuroidea</taxon>
        <taxon>Aspidochirotacea</taxon>
        <taxon>Aspidochirotida</taxon>
        <taxon>Holothuriidae</taxon>
        <taxon>Holothuria</taxon>
    </lineage>
</organism>
<sequence length="57" mass="6820">MAVEVFSTVHHLYGTVYQTIYELARNFLFLRVYLRLICSILLILNELLCFLVKRLEQ</sequence>
<dbReference type="Proteomes" id="UP001152320">
    <property type="component" value="Chromosome 13"/>
</dbReference>
<feature type="transmembrane region" description="Helical" evidence="1">
    <location>
        <begin position="32"/>
        <end position="52"/>
    </location>
</feature>
<protein>
    <submittedName>
        <fullName evidence="2">Uncharacterized protein</fullName>
    </submittedName>
</protein>
<accession>A0A9Q1BR12</accession>
<keyword evidence="3" id="KW-1185">Reference proteome</keyword>
<dbReference type="AlphaFoldDB" id="A0A9Q1BR12"/>
<evidence type="ECO:0000256" key="1">
    <source>
        <dbReference type="SAM" id="Phobius"/>
    </source>
</evidence>
<keyword evidence="1" id="KW-0812">Transmembrane</keyword>
<comment type="caution">
    <text evidence="2">The sequence shown here is derived from an EMBL/GenBank/DDBJ whole genome shotgun (WGS) entry which is preliminary data.</text>
</comment>
<keyword evidence="1" id="KW-0472">Membrane</keyword>
<evidence type="ECO:0000313" key="3">
    <source>
        <dbReference type="Proteomes" id="UP001152320"/>
    </source>
</evidence>
<dbReference type="EMBL" id="JAIZAY010000013">
    <property type="protein sequence ID" value="KAJ8031211.1"/>
    <property type="molecule type" value="Genomic_DNA"/>
</dbReference>
<proteinExistence type="predicted"/>